<evidence type="ECO:0000259" key="3">
    <source>
        <dbReference type="Pfam" id="PF05065"/>
    </source>
</evidence>
<name>A0ABW0IUY2_9HYPH</name>
<accession>A0ABW0IUY2</accession>
<dbReference type="NCBIfam" id="TIGR01554">
    <property type="entry name" value="major_cap_HK97"/>
    <property type="match status" value="1"/>
</dbReference>
<dbReference type="RefSeq" id="WP_377800262.1">
    <property type="nucleotide sequence ID" value="NZ_JBHSLW010000034.1"/>
</dbReference>
<proteinExistence type="predicted"/>
<feature type="compositionally biased region" description="Polar residues" evidence="2">
    <location>
        <begin position="128"/>
        <end position="144"/>
    </location>
</feature>
<dbReference type="SUPFAM" id="SSF56563">
    <property type="entry name" value="Major capsid protein gp5"/>
    <property type="match status" value="1"/>
</dbReference>
<protein>
    <submittedName>
        <fullName evidence="4">Phage major capsid protein</fullName>
    </submittedName>
</protein>
<dbReference type="Gene3D" id="3.30.2400.10">
    <property type="entry name" value="Major capsid protein gp5"/>
    <property type="match status" value="1"/>
</dbReference>
<organism evidence="4 5">
    <name type="scientific">Bosea eneae</name>
    <dbReference type="NCBI Taxonomy" id="151454"/>
    <lineage>
        <taxon>Bacteria</taxon>
        <taxon>Pseudomonadati</taxon>
        <taxon>Pseudomonadota</taxon>
        <taxon>Alphaproteobacteria</taxon>
        <taxon>Hyphomicrobiales</taxon>
        <taxon>Boseaceae</taxon>
        <taxon>Bosea</taxon>
    </lineage>
</organism>
<comment type="caution">
    <text evidence="4">The sequence shown here is derived from an EMBL/GenBank/DDBJ whole genome shotgun (WGS) entry which is preliminary data.</text>
</comment>
<evidence type="ECO:0000313" key="5">
    <source>
        <dbReference type="Proteomes" id="UP001596053"/>
    </source>
</evidence>
<comment type="subcellular location">
    <subcellularLocation>
        <location evidence="1">Virion</location>
    </subcellularLocation>
</comment>
<gene>
    <name evidence="4" type="ORF">ACFPOB_20565</name>
</gene>
<dbReference type="Gene3D" id="3.30.2320.10">
    <property type="entry name" value="hypothetical protein PF0899 domain"/>
    <property type="match status" value="1"/>
</dbReference>
<dbReference type="InterPro" id="IPR054612">
    <property type="entry name" value="Phage_capsid-like_C"/>
</dbReference>
<feature type="region of interest" description="Disordered" evidence="2">
    <location>
        <begin position="118"/>
        <end position="144"/>
    </location>
</feature>
<evidence type="ECO:0000256" key="1">
    <source>
        <dbReference type="ARBA" id="ARBA00004328"/>
    </source>
</evidence>
<dbReference type="EMBL" id="JBHSLW010000034">
    <property type="protein sequence ID" value="MFC5421959.1"/>
    <property type="molecule type" value="Genomic_DNA"/>
</dbReference>
<dbReference type="Pfam" id="PF05065">
    <property type="entry name" value="Phage_capsid"/>
    <property type="match status" value="1"/>
</dbReference>
<dbReference type="InterPro" id="IPR024455">
    <property type="entry name" value="Phage_capsid"/>
</dbReference>
<sequence>MWTFSRAARLIAAACLAVAVVTALTIVFDPWTATVAQHFPHTVMAVPVAAAALDASLKSLRERRSKIVADMTAMIQTAEAQDRDLSAEEQTAFADLKAERDKLDGRIARASEQQQLEAALDETVPARSRQSGPQPQRFSRPNEASTEFENFGEFMCAVRFRPNDQRLNFVEGVGAAHDENGLQAEMRMDNDTQGGFMVPTQFRSEIMRVDPQAALVRPRAQVIPAGNPPDASVTMPALDQSGTNPSNMFGGVEVKWIAEGDEKPETDAKLSEITLTPHEVAGFVTVTDKLLRNWQASGTFLRGLLSGAVDSAEDWAFLRGNGVTQPLGALNAGATKYINRAGANSIVYADILNMIAVMLMRGGAPVWSMPQSALPKIATLQDPEGHYIWKPDARDGFAGTLGGYPLRWNNRAPALGSKGDVLLADWNHYLIKDGSGPFVAASEHVKFTSNKTVIKIFWNVDGAPWMKVPIKEENGYEVSPFVGLDVPA</sequence>
<feature type="domain" description="Phage capsid-like C-terminal" evidence="3">
    <location>
        <begin position="194"/>
        <end position="465"/>
    </location>
</feature>
<keyword evidence="5" id="KW-1185">Reference proteome</keyword>
<evidence type="ECO:0000313" key="4">
    <source>
        <dbReference type="EMBL" id="MFC5421959.1"/>
    </source>
</evidence>
<reference evidence="5" key="1">
    <citation type="journal article" date="2019" name="Int. J. Syst. Evol. Microbiol.">
        <title>The Global Catalogue of Microorganisms (GCM) 10K type strain sequencing project: providing services to taxonomists for standard genome sequencing and annotation.</title>
        <authorList>
            <consortium name="The Broad Institute Genomics Platform"/>
            <consortium name="The Broad Institute Genome Sequencing Center for Infectious Disease"/>
            <person name="Wu L."/>
            <person name="Ma J."/>
        </authorList>
    </citation>
    <scope>NUCLEOTIDE SEQUENCE [LARGE SCALE GENOMIC DNA]</scope>
    <source>
        <strain evidence="5">NCAIM B.01391</strain>
    </source>
</reference>
<evidence type="ECO:0000256" key="2">
    <source>
        <dbReference type="SAM" id="MobiDB-lite"/>
    </source>
</evidence>
<dbReference type="Proteomes" id="UP001596053">
    <property type="component" value="Unassembled WGS sequence"/>
</dbReference>